<accession>A0A8J2PVH9</accession>
<organism evidence="3 4">
    <name type="scientific">Allacma fusca</name>
    <dbReference type="NCBI Taxonomy" id="39272"/>
    <lineage>
        <taxon>Eukaryota</taxon>
        <taxon>Metazoa</taxon>
        <taxon>Ecdysozoa</taxon>
        <taxon>Arthropoda</taxon>
        <taxon>Hexapoda</taxon>
        <taxon>Collembola</taxon>
        <taxon>Symphypleona</taxon>
        <taxon>Sminthuridae</taxon>
        <taxon>Allacma</taxon>
    </lineage>
</organism>
<feature type="transmembrane region" description="Helical" evidence="2">
    <location>
        <begin position="94"/>
        <end position="115"/>
    </location>
</feature>
<name>A0A8J2PVH9_9HEXA</name>
<feature type="region of interest" description="Disordered" evidence="1">
    <location>
        <begin position="1"/>
        <end position="21"/>
    </location>
</feature>
<feature type="transmembrane region" description="Helical" evidence="2">
    <location>
        <begin position="28"/>
        <end position="48"/>
    </location>
</feature>
<gene>
    <name evidence="3" type="ORF">AFUS01_LOCUS44192</name>
</gene>
<dbReference type="OrthoDB" id="6339047at2759"/>
<sequence length="388" mass="43785">MNRRLDSENNNRSPPTSSGDRSLRQGSFIIGSYSLVVYCVAFAVELWWIVESLLILPAPAYTLCALYLFNFVIAAVLLFGLLIRQRKYLMSWTLMTVLSFFPEAGMVLFMSLYYWPTHKFEYGVIELVYWALRAIFNIFGALCVCSLYLTWRDEEMILGRLHDLTLANVESGCNGLGITRHSNGTLKQSGSLAYQNYAYADSTPVLSDPSIKSSTLHRGRFGGGSNGNFSIQSKGSYAMKPSEFSPAMMFDPMYKKSRISELGIAGIGLEPPGIPGGLPGSGLQRSRSLWNVSNDDYWNRPPPSRPVSMGYVNHILHSDRKESNTMSLDRRKNWMMHMGRRATSMDGLNTFYRYYGHNIVSNHHAPHWSKSSLGQESDDVHNYRDIAL</sequence>
<evidence type="ECO:0000256" key="2">
    <source>
        <dbReference type="SAM" id="Phobius"/>
    </source>
</evidence>
<dbReference type="Proteomes" id="UP000708208">
    <property type="component" value="Unassembled WGS sequence"/>
</dbReference>
<reference evidence="3" key="1">
    <citation type="submission" date="2021-06" db="EMBL/GenBank/DDBJ databases">
        <authorList>
            <person name="Hodson N. C."/>
            <person name="Mongue J. A."/>
            <person name="Jaron S. K."/>
        </authorList>
    </citation>
    <scope>NUCLEOTIDE SEQUENCE</scope>
</reference>
<keyword evidence="4" id="KW-1185">Reference proteome</keyword>
<feature type="transmembrane region" description="Helical" evidence="2">
    <location>
        <begin position="60"/>
        <end position="82"/>
    </location>
</feature>
<dbReference type="PANTHER" id="PTHR36694">
    <property type="entry name" value="PASIFLORA 1, ISOFORM A-RELATED"/>
    <property type="match status" value="1"/>
</dbReference>
<evidence type="ECO:0000313" key="4">
    <source>
        <dbReference type="Proteomes" id="UP000708208"/>
    </source>
</evidence>
<feature type="transmembrane region" description="Helical" evidence="2">
    <location>
        <begin position="127"/>
        <end position="151"/>
    </location>
</feature>
<proteinExistence type="predicted"/>
<protein>
    <submittedName>
        <fullName evidence="3">Uncharacterized protein</fullName>
    </submittedName>
</protein>
<dbReference type="EMBL" id="CAJVCH010570347">
    <property type="protein sequence ID" value="CAG7834719.1"/>
    <property type="molecule type" value="Genomic_DNA"/>
</dbReference>
<keyword evidence="2" id="KW-0812">Transmembrane</keyword>
<keyword evidence="2" id="KW-1133">Transmembrane helix</keyword>
<dbReference type="PANTHER" id="PTHR36694:SF11">
    <property type="entry name" value="LP21121P-RELATED"/>
    <property type="match status" value="1"/>
</dbReference>
<feature type="compositionally biased region" description="Polar residues" evidence="1">
    <location>
        <begin position="10"/>
        <end position="20"/>
    </location>
</feature>
<dbReference type="AlphaFoldDB" id="A0A8J2PVH9"/>
<evidence type="ECO:0000313" key="3">
    <source>
        <dbReference type="EMBL" id="CAG7834719.1"/>
    </source>
</evidence>
<comment type="caution">
    <text evidence="3">The sequence shown here is derived from an EMBL/GenBank/DDBJ whole genome shotgun (WGS) entry which is preliminary data.</text>
</comment>
<keyword evidence="2" id="KW-0472">Membrane</keyword>
<evidence type="ECO:0000256" key="1">
    <source>
        <dbReference type="SAM" id="MobiDB-lite"/>
    </source>
</evidence>